<keyword evidence="1 2" id="KW-0193">Cuticle</keyword>
<reference evidence="4 5" key="1">
    <citation type="journal article" date="2010" name="Science">
        <title>Genomic comparison of the ants Camponotus floridanus and Harpegnathos saltator.</title>
        <authorList>
            <person name="Bonasio R."/>
            <person name="Zhang G."/>
            <person name="Ye C."/>
            <person name="Mutti N.S."/>
            <person name="Fang X."/>
            <person name="Qin N."/>
            <person name="Donahue G."/>
            <person name="Yang P."/>
            <person name="Li Q."/>
            <person name="Li C."/>
            <person name="Zhang P."/>
            <person name="Huang Z."/>
            <person name="Berger S.L."/>
            <person name="Reinberg D."/>
            <person name="Wang J."/>
            <person name="Liebig J."/>
        </authorList>
    </citation>
    <scope>NUCLEOTIDE SEQUENCE [LARGE SCALE GENOMIC DNA]</scope>
    <source>
        <strain evidence="4 5">R22 G/1</strain>
    </source>
</reference>
<dbReference type="STRING" id="610380.E2CAE2"/>
<gene>
    <name evidence="4" type="ORF">EAI_08289</name>
</gene>
<dbReference type="InterPro" id="IPR000618">
    <property type="entry name" value="Insect_cuticle"/>
</dbReference>
<dbReference type="Pfam" id="PF00379">
    <property type="entry name" value="Chitin_bind_4"/>
    <property type="match status" value="1"/>
</dbReference>
<dbReference type="GO" id="GO:0031012">
    <property type="term" value="C:extracellular matrix"/>
    <property type="evidence" value="ECO:0007669"/>
    <property type="project" value="TreeGrafter"/>
</dbReference>
<dbReference type="AlphaFoldDB" id="E2CAE2"/>
<feature type="region of interest" description="Disordered" evidence="3">
    <location>
        <begin position="66"/>
        <end position="94"/>
    </location>
</feature>
<dbReference type="Proteomes" id="UP000008237">
    <property type="component" value="Unassembled WGS sequence"/>
</dbReference>
<dbReference type="OrthoDB" id="6595597at2759"/>
<sequence length="94" mass="10319">ALTRPVPPYFQEPAKYEFSYEVKDEQSGSDYGHTETRDGDRAQGEFNVLLPDGRKQIVEYEADQDGFKPQIRYEGEASTGGYGGGGGSNGNDGY</sequence>
<evidence type="ECO:0000313" key="4">
    <source>
        <dbReference type="EMBL" id="EFN75108.1"/>
    </source>
</evidence>
<feature type="compositionally biased region" description="Gly residues" evidence="3">
    <location>
        <begin position="78"/>
        <end position="94"/>
    </location>
</feature>
<dbReference type="InterPro" id="IPR051217">
    <property type="entry name" value="Insect_Cuticle_Struc_Prot"/>
</dbReference>
<name>E2CAE2_HARSA</name>
<dbReference type="PROSITE" id="PS51155">
    <property type="entry name" value="CHIT_BIND_RR_2"/>
    <property type="match status" value="1"/>
</dbReference>
<evidence type="ECO:0000313" key="5">
    <source>
        <dbReference type="Proteomes" id="UP000008237"/>
    </source>
</evidence>
<dbReference type="InterPro" id="IPR031311">
    <property type="entry name" value="CHIT_BIND_RR_consensus"/>
</dbReference>
<dbReference type="InParanoid" id="E2CAE2"/>
<accession>E2CAE2</accession>
<feature type="region of interest" description="Disordered" evidence="3">
    <location>
        <begin position="23"/>
        <end position="42"/>
    </location>
</feature>
<dbReference type="GO" id="GO:0005615">
    <property type="term" value="C:extracellular space"/>
    <property type="evidence" value="ECO:0007669"/>
    <property type="project" value="TreeGrafter"/>
</dbReference>
<dbReference type="OMA" id="RQIVTYK"/>
<keyword evidence="5" id="KW-1185">Reference proteome</keyword>
<dbReference type="PANTHER" id="PTHR12236:SF98">
    <property type="entry name" value="CUTICULAR PROTEIN 56F"/>
    <property type="match status" value="1"/>
</dbReference>
<dbReference type="PROSITE" id="PS00233">
    <property type="entry name" value="CHIT_BIND_RR_1"/>
    <property type="match status" value="1"/>
</dbReference>
<feature type="non-terminal residue" evidence="4">
    <location>
        <position position="94"/>
    </location>
</feature>
<evidence type="ECO:0000256" key="2">
    <source>
        <dbReference type="PROSITE-ProRule" id="PRU00497"/>
    </source>
</evidence>
<dbReference type="PRINTS" id="PR00947">
    <property type="entry name" value="CUTICLE"/>
</dbReference>
<dbReference type="PANTHER" id="PTHR12236">
    <property type="entry name" value="STRUCTURAL CONTITUENT OF CUTICLE"/>
    <property type="match status" value="1"/>
</dbReference>
<dbReference type="EMBL" id="GL453975">
    <property type="protein sequence ID" value="EFN75108.1"/>
    <property type="molecule type" value="Genomic_DNA"/>
</dbReference>
<feature type="non-terminal residue" evidence="4">
    <location>
        <position position="1"/>
    </location>
</feature>
<organism evidence="5">
    <name type="scientific">Harpegnathos saltator</name>
    <name type="common">Jerdon's jumping ant</name>
    <dbReference type="NCBI Taxonomy" id="610380"/>
    <lineage>
        <taxon>Eukaryota</taxon>
        <taxon>Metazoa</taxon>
        <taxon>Ecdysozoa</taxon>
        <taxon>Arthropoda</taxon>
        <taxon>Hexapoda</taxon>
        <taxon>Insecta</taxon>
        <taxon>Pterygota</taxon>
        <taxon>Neoptera</taxon>
        <taxon>Endopterygota</taxon>
        <taxon>Hymenoptera</taxon>
        <taxon>Apocrita</taxon>
        <taxon>Aculeata</taxon>
        <taxon>Formicoidea</taxon>
        <taxon>Formicidae</taxon>
        <taxon>Ponerinae</taxon>
        <taxon>Ponerini</taxon>
        <taxon>Harpegnathos</taxon>
    </lineage>
</organism>
<dbReference type="FunCoup" id="E2CAE2">
    <property type="interactions" value="7"/>
</dbReference>
<evidence type="ECO:0000256" key="3">
    <source>
        <dbReference type="SAM" id="MobiDB-lite"/>
    </source>
</evidence>
<dbReference type="GO" id="GO:0042302">
    <property type="term" value="F:structural constituent of cuticle"/>
    <property type="evidence" value="ECO:0007669"/>
    <property type="project" value="UniProtKB-UniRule"/>
</dbReference>
<evidence type="ECO:0000256" key="1">
    <source>
        <dbReference type="ARBA" id="ARBA00022460"/>
    </source>
</evidence>
<protein>
    <submittedName>
        <fullName evidence="4">Pro-resilin</fullName>
    </submittedName>
</protein>
<proteinExistence type="predicted"/>